<protein>
    <submittedName>
        <fullName evidence="3">Glycosyltransferase involved in cell wall bisynthesis</fullName>
    </submittedName>
</protein>
<name>A0A1N6HF98_9FLAO</name>
<evidence type="ECO:0000256" key="1">
    <source>
        <dbReference type="ARBA" id="ARBA00022679"/>
    </source>
</evidence>
<dbReference type="Pfam" id="PF00534">
    <property type="entry name" value="Glycos_transf_1"/>
    <property type="match status" value="1"/>
</dbReference>
<feature type="domain" description="Glycosyl transferase family 1" evidence="2">
    <location>
        <begin position="188"/>
        <end position="324"/>
    </location>
</feature>
<evidence type="ECO:0000259" key="2">
    <source>
        <dbReference type="Pfam" id="PF00534"/>
    </source>
</evidence>
<dbReference type="PANTHER" id="PTHR46401">
    <property type="entry name" value="GLYCOSYLTRANSFERASE WBBK-RELATED"/>
    <property type="match status" value="1"/>
</dbReference>
<dbReference type="CDD" id="cd03801">
    <property type="entry name" value="GT4_PimA-like"/>
    <property type="match status" value="1"/>
</dbReference>
<dbReference type="EMBL" id="FSRK01000001">
    <property type="protein sequence ID" value="SIO18413.1"/>
    <property type="molecule type" value="Genomic_DNA"/>
</dbReference>
<organism evidence="3 4">
    <name type="scientific">Epilithonimonas zeae</name>
    <dbReference type="NCBI Taxonomy" id="1416779"/>
    <lineage>
        <taxon>Bacteria</taxon>
        <taxon>Pseudomonadati</taxon>
        <taxon>Bacteroidota</taxon>
        <taxon>Flavobacteriia</taxon>
        <taxon>Flavobacteriales</taxon>
        <taxon>Weeksellaceae</taxon>
        <taxon>Chryseobacterium group</taxon>
        <taxon>Epilithonimonas</taxon>
    </lineage>
</organism>
<gene>
    <name evidence="3" type="ORF">SAMN05444409_2428</name>
</gene>
<reference evidence="4" key="1">
    <citation type="submission" date="2016-11" db="EMBL/GenBank/DDBJ databases">
        <authorList>
            <person name="Varghese N."/>
            <person name="Submissions S."/>
        </authorList>
    </citation>
    <scope>NUCLEOTIDE SEQUENCE [LARGE SCALE GENOMIC DNA]</scope>
    <source>
        <strain evidence="4">DSM 27623</strain>
    </source>
</reference>
<dbReference type="OrthoDB" id="1522162at2"/>
<dbReference type="RefSeq" id="WP_074235477.1">
    <property type="nucleotide sequence ID" value="NZ_FSRK01000001.1"/>
</dbReference>
<dbReference type="GO" id="GO:0009103">
    <property type="term" value="P:lipopolysaccharide biosynthetic process"/>
    <property type="evidence" value="ECO:0007669"/>
    <property type="project" value="TreeGrafter"/>
</dbReference>
<dbReference type="Gene3D" id="3.40.50.11090">
    <property type="match status" value="1"/>
</dbReference>
<dbReference type="Gene3D" id="3.40.50.2000">
    <property type="entry name" value="Glycogen Phosphorylase B"/>
    <property type="match status" value="1"/>
</dbReference>
<dbReference type="SUPFAM" id="SSF53756">
    <property type="entry name" value="UDP-Glycosyltransferase/glycogen phosphorylase"/>
    <property type="match status" value="1"/>
</dbReference>
<accession>A0A1N6HF98</accession>
<dbReference type="GO" id="GO:0016757">
    <property type="term" value="F:glycosyltransferase activity"/>
    <property type="evidence" value="ECO:0007669"/>
    <property type="project" value="InterPro"/>
</dbReference>
<proteinExistence type="predicted"/>
<keyword evidence="4" id="KW-1185">Reference proteome</keyword>
<keyword evidence="1 3" id="KW-0808">Transferase</keyword>
<dbReference type="STRING" id="1416779.SAMN05444409_2428"/>
<dbReference type="InterPro" id="IPR001296">
    <property type="entry name" value="Glyco_trans_1"/>
</dbReference>
<dbReference type="PANTHER" id="PTHR46401:SF2">
    <property type="entry name" value="GLYCOSYLTRANSFERASE WBBK-RELATED"/>
    <property type="match status" value="1"/>
</dbReference>
<dbReference type="AlphaFoldDB" id="A0A1N6HF98"/>
<sequence>MKIIVPILGKFGNSGGFRVLSKLANYWISSGNEVSFLVYVGSEPPYFPTTADFLYYNKKGNLVSKDQKDASLPLLRMFQMRVAMQTALNNCYADVVLANHCLTALPVKKSVIKAKKFYYVQAYEPEYYYRKTLKDFIFKKISKNSYNLGLDIIVNADMYKNYANLHSTKVVYPGIDLEVFRPALNEESSNEKIIIGTIGRLEEYKGTAYVIKAFQLLRQELGERVELHVAFGEEAMGNIDGVKVFYPNGDHNLADFYRSLDIYVCAGTVQLEAIHYPVLESMACKIPVITTGYYPASIDNAEIVPIKNAEAIKQKLLKIISDKDDVKINKAFEDVKQFEWTHIANKMLNYFKN</sequence>
<evidence type="ECO:0000313" key="4">
    <source>
        <dbReference type="Proteomes" id="UP000185207"/>
    </source>
</evidence>
<dbReference type="Proteomes" id="UP000185207">
    <property type="component" value="Unassembled WGS sequence"/>
</dbReference>
<evidence type="ECO:0000313" key="3">
    <source>
        <dbReference type="EMBL" id="SIO18413.1"/>
    </source>
</evidence>